<organism evidence="11">
    <name type="scientific">Triticum aestivum</name>
    <name type="common">Wheat</name>
    <dbReference type="NCBI Taxonomy" id="4565"/>
    <lineage>
        <taxon>Eukaryota</taxon>
        <taxon>Viridiplantae</taxon>
        <taxon>Streptophyta</taxon>
        <taxon>Embryophyta</taxon>
        <taxon>Tracheophyta</taxon>
        <taxon>Spermatophyta</taxon>
        <taxon>Magnoliopsida</taxon>
        <taxon>Liliopsida</taxon>
        <taxon>Poales</taxon>
        <taxon>Poaceae</taxon>
        <taxon>BOP clade</taxon>
        <taxon>Pooideae</taxon>
        <taxon>Triticodae</taxon>
        <taxon>Triticeae</taxon>
        <taxon>Triticinae</taxon>
        <taxon>Triticum</taxon>
    </lineage>
</organism>
<dbReference type="Pfam" id="PF23559">
    <property type="entry name" value="WHD_DRP"/>
    <property type="match status" value="1"/>
</dbReference>
<dbReference type="PANTHER" id="PTHR23155:SF968">
    <property type="entry name" value="NB-ARC DOMAIN CONTAINING PROTEIN, EXPRESSED"/>
    <property type="match status" value="1"/>
</dbReference>
<reference evidence="11" key="1">
    <citation type="submission" date="2018-08" db="EMBL/GenBank/DDBJ databases">
        <authorList>
            <person name="Rossello M."/>
        </authorList>
    </citation>
    <scope>NUCLEOTIDE SEQUENCE [LARGE SCALE GENOMIC DNA]</scope>
    <source>
        <strain evidence="11">cv. Chinese Spring</strain>
    </source>
</reference>
<dbReference type="FunFam" id="1.10.10.10:FF:000322">
    <property type="entry name" value="Probable disease resistance protein At1g63360"/>
    <property type="match status" value="1"/>
</dbReference>
<evidence type="ECO:0000256" key="3">
    <source>
        <dbReference type="ARBA" id="ARBA00022737"/>
    </source>
</evidence>
<dbReference type="Pfam" id="PF23598">
    <property type="entry name" value="LRR_14"/>
    <property type="match status" value="1"/>
</dbReference>
<dbReference type="Proteomes" id="UP000019116">
    <property type="component" value="Chromosome 2D"/>
</dbReference>
<dbReference type="InterPro" id="IPR002182">
    <property type="entry name" value="NB-ARC"/>
</dbReference>
<dbReference type="OrthoDB" id="600370at2759"/>
<name>A0A3B6DM37_WHEAT</name>
<keyword evidence="2" id="KW-0433">Leucine-rich repeat</keyword>
<dbReference type="OMA" id="ICINIAR"/>
<dbReference type="RefSeq" id="XP_044329090.1">
    <property type="nucleotide sequence ID" value="XM_044473155.1"/>
</dbReference>
<dbReference type="GO" id="GO:0009626">
    <property type="term" value="P:plant-type hypersensitive response"/>
    <property type="evidence" value="ECO:0007669"/>
    <property type="project" value="UniProtKB-ARBA"/>
</dbReference>
<dbReference type="InterPro" id="IPR042197">
    <property type="entry name" value="Apaf_helical"/>
</dbReference>
<dbReference type="Gramene" id="TraesCS2D02G510000.1">
    <property type="protein sequence ID" value="TraesCS2D02G510000.1"/>
    <property type="gene ID" value="TraesCS2D02G510000"/>
</dbReference>
<keyword evidence="5" id="KW-0611">Plant defense</keyword>
<evidence type="ECO:0000256" key="6">
    <source>
        <dbReference type="ARBA" id="ARBA00023054"/>
    </source>
</evidence>
<evidence type="ECO:0000256" key="2">
    <source>
        <dbReference type="ARBA" id="ARBA00022614"/>
    </source>
</evidence>
<dbReference type="Gene3D" id="1.10.8.430">
    <property type="entry name" value="Helical domain of apoptotic protease-activating factors"/>
    <property type="match status" value="1"/>
</dbReference>
<dbReference type="PANTHER" id="PTHR23155">
    <property type="entry name" value="DISEASE RESISTANCE PROTEIN RP"/>
    <property type="match status" value="1"/>
</dbReference>
<dbReference type="GO" id="GO:0042742">
    <property type="term" value="P:defense response to bacterium"/>
    <property type="evidence" value="ECO:0007669"/>
    <property type="project" value="UniProtKB-ARBA"/>
</dbReference>
<accession>A0A3B6DM37</accession>
<dbReference type="Gene3D" id="3.40.50.300">
    <property type="entry name" value="P-loop containing nucleotide triphosphate hydrolases"/>
    <property type="match status" value="1"/>
</dbReference>
<evidence type="ECO:0000259" key="10">
    <source>
        <dbReference type="Pfam" id="PF23598"/>
    </source>
</evidence>
<dbReference type="Gene3D" id="3.80.10.10">
    <property type="entry name" value="Ribonuclease Inhibitor"/>
    <property type="match status" value="1"/>
</dbReference>
<comment type="similarity">
    <text evidence="1">Belongs to the disease resistance NB-LRR family.</text>
</comment>
<reference evidence="11" key="2">
    <citation type="submission" date="2018-10" db="UniProtKB">
        <authorList>
            <consortium name="EnsemblPlants"/>
        </authorList>
    </citation>
    <scope>IDENTIFICATION</scope>
</reference>
<dbReference type="PRINTS" id="PR00364">
    <property type="entry name" value="DISEASERSIST"/>
</dbReference>
<dbReference type="GO" id="GO:0002758">
    <property type="term" value="P:innate immune response-activating signaling pathway"/>
    <property type="evidence" value="ECO:0007669"/>
    <property type="project" value="UniProtKB-ARBA"/>
</dbReference>
<dbReference type="Pfam" id="PF00931">
    <property type="entry name" value="NB-ARC"/>
    <property type="match status" value="1"/>
</dbReference>
<evidence type="ECO:0000256" key="4">
    <source>
        <dbReference type="ARBA" id="ARBA00022741"/>
    </source>
</evidence>
<proteinExistence type="inferred from homology"/>
<dbReference type="Gene3D" id="1.10.10.10">
    <property type="entry name" value="Winged helix-like DNA-binding domain superfamily/Winged helix DNA-binding domain"/>
    <property type="match status" value="1"/>
</dbReference>
<sequence>MAESAVSAVVGRIGNLVVRESSLLCSVTGEVEFLKEELERLQGFLKDADKKMRSGNASMAVCVRQLRDASYEAENIIEAAEYVKMRSRLKKGFMGAISRYARLPRKFVALHKVDVQIPGVRRKISAIENSMFNLNIANLSIDESEDIEDNVLIPQNFVDDVVVGFEDECKEIVEKLVDQKNEKLSVVSLVAMGGAGKTTLARKVYNSPRVKEYFNEFAWVTVSQKFKGIDLLNDILKQITGASYELSKATDQIQENEIGKKIHDFLLQRRYLLVLDDVWEADTWEQINRAAKVFPDTNNGSRVLLTTRKKDVAHHIEMPTYVCDVKLMDEEKSWELFKSKALPSYRTYMICNPDKFEEIGRKLARKCAGLPLALAVLGGYLSKNLNVEAWSDLLLGWTSIEEVEVVGHILARSYNDLSNKRRKSCFLYVASFPEDYPITVADLIELWIAECFIPHIARHTMEEMAQRYVTDLAQRNLVQFEFGVAANCMSIQTIRIHDVLRDWCIEEARRDGFLHIIDKTTGQAGASSSDTMTSYRSCFHNFYDDRILQSTPNLRTWIGFGLSEVFLPKLRFLRVLYIENSSLKNLMLIPGCIHLRYLRLRNCHTVTLPSSIGQLLYLQTLDLRGTSLGRSLPITAWAIPTLRHLYLDSGSCGIIKQDPMPLLEKLPCLVVLHLWNYGGPTMHCSAQGFPQLQNLELHFFSTEWTIEVGAMPRLSNLNLLSCGMHKLPQDLLNLQCLKKLETNRWRLKFDNTWKELKKKGCKMCVLVDAS</sequence>
<dbReference type="SUPFAM" id="SSF52540">
    <property type="entry name" value="P-loop containing nucleoside triphosphate hydrolases"/>
    <property type="match status" value="1"/>
</dbReference>
<dbReference type="GeneID" id="123050344"/>
<feature type="domain" description="Disease resistance protein winged helix" evidence="9">
    <location>
        <begin position="432"/>
        <end position="502"/>
    </location>
</feature>
<dbReference type="SUPFAM" id="SSF52058">
    <property type="entry name" value="L domain-like"/>
    <property type="match status" value="1"/>
</dbReference>
<evidence type="ECO:0000313" key="11">
    <source>
        <dbReference type="EnsemblPlants" id="TraesCS2D02G510000.1"/>
    </source>
</evidence>
<dbReference type="FunFam" id="3.40.50.300:FF:001091">
    <property type="entry name" value="Probable disease resistance protein At1g61300"/>
    <property type="match status" value="1"/>
</dbReference>
<evidence type="ECO:0000259" key="9">
    <source>
        <dbReference type="Pfam" id="PF23559"/>
    </source>
</evidence>
<evidence type="ECO:0000313" key="12">
    <source>
        <dbReference type="Proteomes" id="UP000019116"/>
    </source>
</evidence>
<keyword evidence="6" id="KW-0175">Coiled coil</keyword>
<dbReference type="InterPro" id="IPR055414">
    <property type="entry name" value="LRR_R13L4/SHOC2-like"/>
</dbReference>
<dbReference type="InterPro" id="IPR038005">
    <property type="entry name" value="RX-like_CC"/>
</dbReference>
<dbReference type="InterPro" id="IPR032675">
    <property type="entry name" value="LRR_dom_sf"/>
</dbReference>
<dbReference type="InterPro" id="IPR027417">
    <property type="entry name" value="P-loop_NTPase"/>
</dbReference>
<dbReference type="STRING" id="4565.A0A3B6DM37"/>
<dbReference type="EnsemblPlants" id="TraesCS2D02G510000.1">
    <property type="protein sequence ID" value="TraesCS2D02G510000.1"/>
    <property type="gene ID" value="TraesCS2D02G510000"/>
</dbReference>
<feature type="domain" description="Disease resistance N-terminal" evidence="8">
    <location>
        <begin position="5"/>
        <end position="92"/>
    </location>
</feature>
<feature type="domain" description="NB-ARC" evidence="7">
    <location>
        <begin position="166"/>
        <end position="343"/>
    </location>
</feature>
<evidence type="ECO:0000259" key="7">
    <source>
        <dbReference type="Pfam" id="PF00931"/>
    </source>
</evidence>
<dbReference type="InterPro" id="IPR036388">
    <property type="entry name" value="WH-like_DNA-bd_sf"/>
</dbReference>
<dbReference type="GO" id="GO:0043531">
    <property type="term" value="F:ADP binding"/>
    <property type="evidence" value="ECO:0007669"/>
    <property type="project" value="InterPro"/>
</dbReference>
<evidence type="ECO:0000256" key="1">
    <source>
        <dbReference type="ARBA" id="ARBA00008894"/>
    </source>
</evidence>
<evidence type="ECO:0008006" key="13">
    <source>
        <dbReference type="Google" id="ProtNLM"/>
    </source>
</evidence>
<keyword evidence="12" id="KW-1185">Reference proteome</keyword>
<gene>
    <name evidence="11" type="primary">LOC123050344</name>
</gene>
<dbReference type="InterPro" id="IPR041118">
    <property type="entry name" value="Rx_N"/>
</dbReference>
<keyword evidence="4" id="KW-0547">Nucleotide-binding</keyword>
<dbReference type="InterPro" id="IPR058922">
    <property type="entry name" value="WHD_DRP"/>
</dbReference>
<dbReference type="Gene3D" id="1.20.5.4130">
    <property type="match status" value="1"/>
</dbReference>
<dbReference type="Pfam" id="PF18052">
    <property type="entry name" value="Rx_N"/>
    <property type="match status" value="1"/>
</dbReference>
<dbReference type="InterPro" id="IPR044974">
    <property type="entry name" value="Disease_R_plants"/>
</dbReference>
<keyword evidence="3" id="KW-0677">Repeat</keyword>
<evidence type="ECO:0000256" key="5">
    <source>
        <dbReference type="ARBA" id="ARBA00022821"/>
    </source>
</evidence>
<protein>
    <recommendedName>
        <fullName evidence="13">NB-ARC domain-containing protein</fullName>
    </recommendedName>
</protein>
<evidence type="ECO:0000259" key="8">
    <source>
        <dbReference type="Pfam" id="PF18052"/>
    </source>
</evidence>
<dbReference type="SMR" id="A0A3B6DM37"/>
<dbReference type="AlphaFoldDB" id="A0A3B6DM37"/>
<feature type="domain" description="Disease resistance R13L4/SHOC-2-like LRR" evidence="10">
    <location>
        <begin position="567"/>
        <end position="649"/>
    </location>
</feature>
<dbReference type="CDD" id="cd14798">
    <property type="entry name" value="RX-CC_like"/>
    <property type="match status" value="1"/>
</dbReference>